<protein>
    <recommendedName>
        <fullName evidence="6">Nitric oxide synthase-interacting protein zinc-finger domain-containing protein</fullName>
    </recommendedName>
</protein>
<comment type="caution">
    <text evidence="7">The sequence shown here is derived from an EMBL/GenBank/DDBJ whole genome shotgun (WGS) entry which is preliminary data.</text>
</comment>
<evidence type="ECO:0000256" key="2">
    <source>
        <dbReference type="ARBA" id="ARBA00008126"/>
    </source>
</evidence>
<evidence type="ECO:0000256" key="5">
    <source>
        <dbReference type="SAM" id="Coils"/>
    </source>
</evidence>
<dbReference type="Gene3D" id="3.30.40.10">
    <property type="entry name" value="Zinc/RING finger domain, C3HC4 (zinc finger)"/>
    <property type="match status" value="1"/>
</dbReference>
<keyword evidence="3 4" id="KW-0539">Nucleus</keyword>
<dbReference type="PANTHER" id="PTHR13063:SF10">
    <property type="entry name" value="NITRIC OXIDE SYNTHASE-INTERACTING PROTEIN"/>
    <property type="match status" value="1"/>
</dbReference>
<comment type="subcellular location">
    <subcellularLocation>
        <location evidence="1 4">Nucleus</location>
    </subcellularLocation>
</comment>
<dbReference type="InterPro" id="IPR016818">
    <property type="entry name" value="NOSIP"/>
</dbReference>
<comment type="similarity">
    <text evidence="2 4">Belongs to the NOSIP family.</text>
</comment>
<sequence>MGRGQRHSKNAGTMGVEAMTYAEKQALGYGTVRERLGKDAVGNYYDCRLTLQFATDPVCTPDGYLFNREAILENLLAQKKANKRKLAAWEAQQQEEQRKAEELQAVEAQSRLLAFDRQNHMGASASAARLIKEAIQEEAEAHLSDKKVVNSEVTIKENVDKIKEMRAFWLPSKTPEARVLLDKPDMSTYCPASGKKLRLKDLIVVKFMRVPEGETGMFMDPITKDTFTNASRLVVLKPTGDVMLHDTYQRCVRPDGRYDGVRIKEADVIELQRGGTGFALHDGEKTQGQKYWQLGPGSGLADLRGQHRGPRSAGGLLFTN</sequence>
<evidence type="ECO:0000256" key="3">
    <source>
        <dbReference type="ARBA" id="ARBA00023242"/>
    </source>
</evidence>
<gene>
    <name evidence="7" type="ORF">WJX72_009551</name>
</gene>
<dbReference type="InterPro" id="IPR013083">
    <property type="entry name" value="Znf_RING/FYVE/PHD"/>
</dbReference>
<dbReference type="PIRSF" id="PIRSF023577">
    <property type="entry name" value="ENOS_interacting"/>
    <property type="match status" value="1"/>
</dbReference>
<dbReference type="GO" id="GO:0005634">
    <property type="term" value="C:nucleus"/>
    <property type="evidence" value="ECO:0007669"/>
    <property type="project" value="UniProtKB-SubCell"/>
</dbReference>
<dbReference type="AlphaFoldDB" id="A0AAW1Q4N7"/>
<accession>A0AAW1Q4N7</accession>
<dbReference type="GO" id="GO:0061630">
    <property type="term" value="F:ubiquitin protein ligase activity"/>
    <property type="evidence" value="ECO:0007669"/>
    <property type="project" value="InterPro"/>
</dbReference>
<evidence type="ECO:0000313" key="8">
    <source>
        <dbReference type="Proteomes" id="UP001489004"/>
    </source>
</evidence>
<evidence type="ECO:0000256" key="4">
    <source>
        <dbReference type="PIRNR" id="PIRNR023577"/>
    </source>
</evidence>
<keyword evidence="5" id="KW-0175">Coiled coil</keyword>
<evidence type="ECO:0000256" key="1">
    <source>
        <dbReference type="ARBA" id="ARBA00004123"/>
    </source>
</evidence>
<evidence type="ECO:0000259" key="6">
    <source>
        <dbReference type="Pfam" id="PF15906"/>
    </source>
</evidence>
<dbReference type="InterPro" id="IPR031790">
    <property type="entry name" value="Znf-NOSIP"/>
</dbReference>
<feature type="coiled-coil region" evidence="5">
    <location>
        <begin position="72"/>
        <end position="111"/>
    </location>
</feature>
<feature type="domain" description="Nitric oxide synthase-interacting protein zinc-finger" evidence="6">
    <location>
        <begin position="18"/>
        <end position="79"/>
    </location>
</feature>
<organism evidence="7 8">
    <name type="scientific">[Myrmecia] bisecta</name>
    <dbReference type="NCBI Taxonomy" id="41462"/>
    <lineage>
        <taxon>Eukaryota</taxon>
        <taxon>Viridiplantae</taxon>
        <taxon>Chlorophyta</taxon>
        <taxon>core chlorophytes</taxon>
        <taxon>Trebouxiophyceae</taxon>
        <taxon>Trebouxiales</taxon>
        <taxon>Trebouxiaceae</taxon>
        <taxon>Myrmecia</taxon>
    </lineage>
</organism>
<evidence type="ECO:0000313" key="7">
    <source>
        <dbReference type="EMBL" id="KAK9815795.1"/>
    </source>
</evidence>
<name>A0AAW1Q4N7_9CHLO</name>
<reference evidence="7 8" key="1">
    <citation type="journal article" date="2024" name="Nat. Commun.">
        <title>Phylogenomics reveals the evolutionary origins of lichenization in chlorophyte algae.</title>
        <authorList>
            <person name="Puginier C."/>
            <person name="Libourel C."/>
            <person name="Otte J."/>
            <person name="Skaloud P."/>
            <person name="Haon M."/>
            <person name="Grisel S."/>
            <person name="Petersen M."/>
            <person name="Berrin J.G."/>
            <person name="Delaux P.M."/>
            <person name="Dal Grande F."/>
            <person name="Keller J."/>
        </authorList>
    </citation>
    <scope>NUCLEOTIDE SEQUENCE [LARGE SCALE GENOMIC DNA]</scope>
    <source>
        <strain evidence="7 8">SAG 2043</strain>
    </source>
</reference>
<dbReference type="SUPFAM" id="SSF57850">
    <property type="entry name" value="RING/U-box"/>
    <property type="match status" value="1"/>
</dbReference>
<keyword evidence="8" id="KW-1185">Reference proteome</keyword>
<dbReference type="Proteomes" id="UP001489004">
    <property type="component" value="Unassembled WGS sequence"/>
</dbReference>
<dbReference type="PANTHER" id="PTHR13063">
    <property type="entry name" value="ENOS INTERACTING PROTEIN"/>
    <property type="match status" value="1"/>
</dbReference>
<dbReference type="EMBL" id="JALJOR010000006">
    <property type="protein sequence ID" value="KAK9815795.1"/>
    <property type="molecule type" value="Genomic_DNA"/>
</dbReference>
<dbReference type="Pfam" id="PF15906">
    <property type="entry name" value="zf-NOSIP"/>
    <property type="match status" value="1"/>
</dbReference>
<proteinExistence type="inferred from homology"/>